<dbReference type="EMBL" id="FNOV01000013">
    <property type="protein sequence ID" value="SDY78690.1"/>
    <property type="molecule type" value="Genomic_DNA"/>
</dbReference>
<dbReference type="InterPro" id="IPR012340">
    <property type="entry name" value="NA-bd_OB-fold"/>
</dbReference>
<keyword evidence="5" id="KW-0694">RNA-binding</keyword>
<dbReference type="GO" id="GO:0003723">
    <property type="term" value="F:RNA binding"/>
    <property type="evidence" value="ECO:0007669"/>
    <property type="project" value="UniProtKB-KW"/>
</dbReference>
<dbReference type="CDD" id="cd04453">
    <property type="entry name" value="S1_RNase_E"/>
    <property type="match status" value="1"/>
</dbReference>
<dbReference type="STRING" id="651662.SAMN04488069_11396"/>
<dbReference type="OrthoDB" id="9804278at2"/>
<dbReference type="GO" id="GO:0006364">
    <property type="term" value="P:rRNA processing"/>
    <property type="evidence" value="ECO:0007669"/>
    <property type="project" value="TreeGrafter"/>
</dbReference>
<dbReference type="Gene3D" id="2.40.50.140">
    <property type="entry name" value="Nucleic acid-binding proteins"/>
    <property type="match status" value="1"/>
</dbReference>
<evidence type="ECO:0000256" key="2">
    <source>
        <dbReference type="ARBA" id="ARBA00022723"/>
    </source>
</evidence>
<keyword evidence="8" id="KW-1185">Reference proteome</keyword>
<dbReference type="InterPro" id="IPR019307">
    <property type="entry name" value="RNA-bd_AU-1/RNase_E/G"/>
</dbReference>
<dbReference type="GO" id="GO:0004540">
    <property type="term" value="F:RNA nuclease activity"/>
    <property type="evidence" value="ECO:0007669"/>
    <property type="project" value="InterPro"/>
</dbReference>
<comment type="cofactor">
    <cofactor evidence="1">
        <name>Mg(2+)</name>
        <dbReference type="ChEBI" id="CHEBI:18420"/>
    </cofactor>
</comment>
<dbReference type="NCBIfam" id="TIGR00757">
    <property type="entry name" value="RNaseEG"/>
    <property type="match status" value="1"/>
</dbReference>
<dbReference type="GO" id="GO:0005737">
    <property type="term" value="C:cytoplasm"/>
    <property type="evidence" value="ECO:0007669"/>
    <property type="project" value="TreeGrafter"/>
</dbReference>
<dbReference type="AlphaFoldDB" id="A0A1H3MQA6"/>
<dbReference type="Pfam" id="PF10150">
    <property type="entry name" value="RNase_E_G"/>
    <property type="match status" value="1"/>
</dbReference>
<evidence type="ECO:0000256" key="5">
    <source>
        <dbReference type="ARBA" id="ARBA00022884"/>
    </source>
</evidence>
<keyword evidence="2" id="KW-0479">Metal-binding</keyword>
<dbReference type="PANTHER" id="PTHR30001:SF0">
    <property type="entry name" value="RIBONUCLEASE G"/>
    <property type="match status" value="1"/>
</dbReference>
<evidence type="ECO:0000256" key="1">
    <source>
        <dbReference type="ARBA" id="ARBA00001946"/>
    </source>
</evidence>
<feature type="domain" description="S1 motif" evidence="6">
    <location>
        <begin position="39"/>
        <end position="117"/>
    </location>
</feature>
<keyword evidence="3" id="KW-0378">Hydrolase</keyword>
<gene>
    <name evidence="7" type="ORF">SAMN04488069_11396</name>
</gene>
<accession>A0A1H3MQA6</accession>
<dbReference type="GO" id="GO:0046872">
    <property type="term" value="F:metal ion binding"/>
    <property type="evidence" value="ECO:0007669"/>
    <property type="project" value="UniProtKB-KW"/>
</dbReference>
<reference evidence="8" key="1">
    <citation type="submission" date="2016-10" db="EMBL/GenBank/DDBJ databases">
        <authorList>
            <person name="Varghese N."/>
            <person name="Submissions S."/>
        </authorList>
    </citation>
    <scope>NUCLEOTIDE SEQUENCE [LARGE SCALE GENOMIC DNA]</scope>
    <source>
        <strain evidence="8">CGMCC 1.8975</strain>
    </source>
</reference>
<dbReference type="RefSeq" id="WP_092742922.1">
    <property type="nucleotide sequence ID" value="NZ_FNOV01000013.1"/>
</dbReference>
<dbReference type="PROSITE" id="PS50126">
    <property type="entry name" value="S1"/>
    <property type="match status" value="1"/>
</dbReference>
<protein>
    <submittedName>
        <fullName evidence="7">Ribonuclease G</fullName>
    </submittedName>
</protein>
<dbReference type="PANTHER" id="PTHR30001">
    <property type="entry name" value="RIBONUCLEASE"/>
    <property type="match status" value="1"/>
</dbReference>
<evidence type="ECO:0000259" key="6">
    <source>
        <dbReference type="PROSITE" id="PS50126"/>
    </source>
</evidence>
<dbReference type="InterPro" id="IPR003029">
    <property type="entry name" value="S1_domain"/>
</dbReference>
<evidence type="ECO:0000313" key="7">
    <source>
        <dbReference type="EMBL" id="SDY78690.1"/>
    </source>
</evidence>
<dbReference type="SMART" id="SM00316">
    <property type="entry name" value="S1"/>
    <property type="match status" value="1"/>
</dbReference>
<name>A0A1H3MQA6_9BACT</name>
<evidence type="ECO:0000256" key="3">
    <source>
        <dbReference type="ARBA" id="ARBA00022801"/>
    </source>
</evidence>
<dbReference type="InterPro" id="IPR004659">
    <property type="entry name" value="RNase_E/G"/>
</dbReference>
<organism evidence="7 8">
    <name type="scientific">Hymenobacter psychrophilus</name>
    <dbReference type="NCBI Taxonomy" id="651662"/>
    <lineage>
        <taxon>Bacteria</taxon>
        <taxon>Pseudomonadati</taxon>
        <taxon>Bacteroidota</taxon>
        <taxon>Cytophagia</taxon>
        <taxon>Cytophagales</taxon>
        <taxon>Hymenobacteraceae</taxon>
        <taxon>Hymenobacter</taxon>
    </lineage>
</organism>
<dbReference type="SUPFAM" id="SSF50249">
    <property type="entry name" value="Nucleic acid-binding proteins"/>
    <property type="match status" value="1"/>
</dbReference>
<evidence type="ECO:0000256" key="4">
    <source>
        <dbReference type="ARBA" id="ARBA00022842"/>
    </source>
</evidence>
<evidence type="ECO:0000313" key="8">
    <source>
        <dbReference type="Proteomes" id="UP000199249"/>
    </source>
</evidence>
<dbReference type="Proteomes" id="UP000199249">
    <property type="component" value="Unassembled WGS sequence"/>
</dbReference>
<dbReference type="GO" id="GO:0016787">
    <property type="term" value="F:hydrolase activity"/>
    <property type="evidence" value="ECO:0007669"/>
    <property type="project" value="UniProtKB-KW"/>
</dbReference>
<sequence>MSNELIINSTQDGERIALLQDKRLIEYHFDRNDTAYSVGDIFLGTVKKVMPGLNAAFIDIGYQKDAFLHYGDLGESFPSLMKWSKSVQSQKTTVGSLKNFQFEAPLDKVGKVDLTLKKGQQLVVQIVKEPISTKGPRLSTDISMAGRYLVLVPFSNTISVSKKIVSRTERDRLKRLIASIKPDNFGVIIRTVAEGREVAELDRDMQNMTEKWNTLAENLKVGKPNDKILGELGRTSSMLRDMLNESFDAITVDSPALHEEMHSYLQQIAPDKLGLLKLHTGKVKVFEQHGIEKQLKTLFGKAVTAPGGGYLVIEHTEALHVIDVNSGNKSNQEGDQEATALAVNLAAAKEVARQLRLRDMGGIIVVDFIDMKSAESRKKVEDAVHSVMKHDKARYTILPITKFGLLQITRQRVRPAEAIVTGEVCPTCGGTGKISASILVTDEIDNSIDDLLVAQNQSGITLSVHPFLHAYYTKGLVSKQMKWYMRYYKWVKVMKDTSMGLTEYRIEDENGEEIELHSAAAAMSRLQDRELEIID</sequence>
<proteinExistence type="predicted"/>
<keyword evidence="4" id="KW-0460">Magnesium</keyword>